<name>A0A165GE22_EXIGL</name>
<evidence type="ECO:0000313" key="4">
    <source>
        <dbReference type="Proteomes" id="UP000077266"/>
    </source>
</evidence>
<protein>
    <submittedName>
        <fullName evidence="3">Uncharacterized protein</fullName>
    </submittedName>
</protein>
<proteinExistence type="predicted"/>
<feature type="compositionally biased region" description="Polar residues" evidence="1">
    <location>
        <begin position="170"/>
        <end position="179"/>
    </location>
</feature>
<feature type="compositionally biased region" description="Polar residues" evidence="1">
    <location>
        <begin position="131"/>
        <end position="142"/>
    </location>
</feature>
<evidence type="ECO:0000313" key="3">
    <source>
        <dbReference type="EMBL" id="KZV90382.1"/>
    </source>
</evidence>
<accession>A0A165GE22</accession>
<dbReference type="EMBL" id="KV426050">
    <property type="protein sequence ID" value="KZV90382.1"/>
    <property type="molecule type" value="Genomic_DNA"/>
</dbReference>
<dbReference type="InParanoid" id="A0A165GE22"/>
<feature type="region of interest" description="Disordered" evidence="1">
    <location>
        <begin position="159"/>
        <end position="204"/>
    </location>
</feature>
<feature type="transmembrane region" description="Helical" evidence="2">
    <location>
        <begin position="49"/>
        <end position="73"/>
    </location>
</feature>
<sequence>MQLPGQFTGAGSRLLQWVPDDQVERSQRPVAHVVRSIVARNVDLSGQTIVVLSVFAGVIGGSIVLFVLIKWCFWCITKMRMTEEKAIPGIAALPPPRSPRSSPEELQPLHKVFEKGTAGDTPSTGLAPEPKSNTDAATSSGQGDIGRMRSLVRDVIGHLDQASPAPPPYRSNTTGTNIPTRIVLQARDDGQNTDVGSVPPYTLE</sequence>
<keyword evidence="2" id="KW-0472">Membrane</keyword>
<organism evidence="3 4">
    <name type="scientific">Exidia glandulosa HHB12029</name>
    <dbReference type="NCBI Taxonomy" id="1314781"/>
    <lineage>
        <taxon>Eukaryota</taxon>
        <taxon>Fungi</taxon>
        <taxon>Dikarya</taxon>
        <taxon>Basidiomycota</taxon>
        <taxon>Agaricomycotina</taxon>
        <taxon>Agaricomycetes</taxon>
        <taxon>Auriculariales</taxon>
        <taxon>Exidiaceae</taxon>
        <taxon>Exidia</taxon>
    </lineage>
</organism>
<evidence type="ECO:0000256" key="1">
    <source>
        <dbReference type="SAM" id="MobiDB-lite"/>
    </source>
</evidence>
<dbReference type="AlphaFoldDB" id="A0A165GE22"/>
<dbReference type="Proteomes" id="UP000077266">
    <property type="component" value="Unassembled WGS sequence"/>
</dbReference>
<keyword evidence="4" id="KW-1185">Reference proteome</keyword>
<evidence type="ECO:0000256" key="2">
    <source>
        <dbReference type="SAM" id="Phobius"/>
    </source>
</evidence>
<keyword evidence="2" id="KW-0812">Transmembrane</keyword>
<keyword evidence="2" id="KW-1133">Transmembrane helix</keyword>
<feature type="region of interest" description="Disordered" evidence="1">
    <location>
        <begin position="115"/>
        <end position="144"/>
    </location>
</feature>
<gene>
    <name evidence="3" type="ORF">EXIGLDRAFT_770881</name>
</gene>
<reference evidence="3 4" key="1">
    <citation type="journal article" date="2016" name="Mol. Biol. Evol.">
        <title>Comparative Genomics of Early-Diverging Mushroom-Forming Fungi Provides Insights into the Origins of Lignocellulose Decay Capabilities.</title>
        <authorList>
            <person name="Nagy L.G."/>
            <person name="Riley R."/>
            <person name="Tritt A."/>
            <person name="Adam C."/>
            <person name="Daum C."/>
            <person name="Floudas D."/>
            <person name="Sun H."/>
            <person name="Yadav J.S."/>
            <person name="Pangilinan J."/>
            <person name="Larsson K.H."/>
            <person name="Matsuura K."/>
            <person name="Barry K."/>
            <person name="Labutti K."/>
            <person name="Kuo R."/>
            <person name="Ohm R.A."/>
            <person name="Bhattacharya S.S."/>
            <person name="Shirouzu T."/>
            <person name="Yoshinaga Y."/>
            <person name="Martin F.M."/>
            <person name="Grigoriev I.V."/>
            <person name="Hibbett D.S."/>
        </authorList>
    </citation>
    <scope>NUCLEOTIDE SEQUENCE [LARGE SCALE GENOMIC DNA]</scope>
    <source>
        <strain evidence="3 4">HHB12029</strain>
    </source>
</reference>